<name>A0A1L7W225_FUSPR</name>
<dbReference type="SMART" id="SM00320">
    <property type="entry name" value="WD40"/>
    <property type="match status" value="9"/>
</dbReference>
<feature type="repeat" description="WD" evidence="3">
    <location>
        <begin position="998"/>
        <end position="1039"/>
    </location>
</feature>
<dbReference type="Proteomes" id="UP000183971">
    <property type="component" value="Unassembled WGS sequence"/>
</dbReference>
<dbReference type="InterPro" id="IPR035994">
    <property type="entry name" value="Nucleoside_phosphorylase_sf"/>
</dbReference>
<dbReference type="InterPro" id="IPR053137">
    <property type="entry name" value="NLR-like"/>
</dbReference>
<dbReference type="InterPro" id="IPR019775">
    <property type="entry name" value="WD40_repeat_CS"/>
</dbReference>
<dbReference type="PRINTS" id="PR00320">
    <property type="entry name" value="GPROTEINBRPT"/>
</dbReference>
<dbReference type="SUPFAM" id="SSF52540">
    <property type="entry name" value="P-loop containing nucleoside triphosphate hydrolases"/>
    <property type="match status" value="1"/>
</dbReference>
<dbReference type="Gene3D" id="3.40.50.300">
    <property type="entry name" value="P-loop containing nucleotide triphosphate hydrolases"/>
    <property type="match status" value="1"/>
</dbReference>
<dbReference type="SUPFAM" id="SSF53167">
    <property type="entry name" value="Purine and uridine phosphorylases"/>
    <property type="match status" value="1"/>
</dbReference>
<dbReference type="PROSITE" id="PS50082">
    <property type="entry name" value="WD_REPEATS_2"/>
    <property type="match status" value="6"/>
</dbReference>
<dbReference type="VEuPathDB" id="FungiDB:FPRO_12157"/>
<feature type="repeat" description="WD" evidence="3">
    <location>
        <begin position="956"/>
        <end position="997"/>
    </location>
</feature>
<dbReference type="Gene3D" id="2.130.10.10">
    <property type="entry name" value="YVTN repeat-like/Quinoprotein amine dehydrogenase"/>
    <property type="match status" value="3"/>
</dbReference>
<dbReference type="CDD" id="cd00200">
    <property type="entry name" value="WD40"/>
    <property type="match status" value="1"/>
</dbReference>
<sequence length="1555" mass="173915">MEGEKKRLDSPSLYTIGWIVALAIEQAAARALLDEEHSEPNNFHPSLSDTNNYIWGSVGQHNIVIASLPAGVYGTTSAATTASDLVHSLPQIRFGLLVGIGGDIARPNDDQDIRLGDVVVGQPYGVTGGVVQYDFGKAKSSGGWERTGSIDKPPAVLLKALANLQAEHEIRPSKIPRILTAMLKANPGMTRPSSNFTYQGSENDRLFPSDYEHIGEKTCTKCDVSCRIYREERETTDPMIHYGVIASGNTLIKDAKFRDSLAESMGHRCLCVEMEAVGLVDKFPCLVIRGICDYADSHKNDQWQRYAASTAAAFAVELLGFVPARQLKESPRVLEILESLEGKMDSMNHRMQQTDLTSTLDQLPFVAEALFNSYAEEHSPVCLPETRVELLAEIDKWAERSKSKTIFWLNGMAGTGKSTISRTVAQRQLERGYLGANFFFKRGEGARGNMPKLIPTLARQIATHIPGMTSFIKKAIDADPMLPTKTLGEQFEKLFKEPLKKWAASSSGPRSLVIVIDALDECEDSFQIKRIISLFAELESLDSLKLRVFITSRPELPILLGFLDINGTYESLELHSISQDIMEHDISIFLQHELRIIRHDFNSMARSGQKLAEQWPGTVKIRQLVSMTQPLFIAAATVCRFLNDATLGGPDELLVNILGSSSRMHMSRLNDIYSSILASQVVNRPRREREEIIHSFQSIVGAIVTLATPLTITSLSLLLNIPATTIDMRIKVLQSVLNVPKTPEVPVRILHLSFRDYLVDPDLQEATEFWVDEKATHGRLASRCLFVMDSILHENICKLPFPGTSPSEVEELDLQEFIPPELHYACHYWVHHFVSSDTGECKVHEIYPFLEAHLLHWLEAMSLLGHLTDSLTMLHTLDTWLEGYSCDNLSDLVKDSLRFIRTHLSIIEEAPLQVYSSAIVFSPTNSIVRRLFASQVPKWLLAWPAVEDEWGPCSLVIGHGATVKSAIFSPDSKTIASIYADNTIRILSTKTGKCEHVLAGHYGEIQSIVFSQDSEILASCSTGGTVRIWNLQTGDCDEVLKYPSPTGKAFAFSRDSKVLLTASGNQFVRIWKTQTWEHLILSGHAGAVNSAVISHDSKVLATSSDDATVRLWNTQTGRCEIILKGHTGKVNIAAISPDNQVLVSASVDQTLRIWDLDAIKCKKVLRGHDCDVQLAVFSPDSRMIASGDAEGRIGIWDAWNGEFMHELKSSYDGKFESLMFSEDATKLITILSTRTALIHDIQSKNCEPVFDFSSSSSNWSVEFSHDLTMILTASSDDNTVRIWDPHTQREGLKSAKRRNNKVLEIEASPNGRSVVLYTVGGREVWSRRRNKFECLLVSGRGFIQFSPDFATVIISDERSITMCNVEPGNYTCCFDISSVVTLCFYSEDCKTLVTHHKDRTLCCWHLEYHNYKRLLWKHYIDTNRGSFDRPRSGDVILHGSVVHVVIHPRQRVRSSPTWPVLRRDHTWITIGNEKFFKLSPECLNAEVSIWGRIAVVDCISGRRIISSFDVGEAGLPPSCKGTEEGKDDFDLYKILTEGERYLDDSDFYKILEYSF</sequence>
<feature type="domain" description="Nephrocystin 3-like N-terminal" evidence="4">
    <location>
        <begin position="393"/>
        <end position="553"/>
    </location>
</feature>
<dbReference type="PANTHER" id="PTHR46082">
    <property type="entry name" value="ATP/GTP-BINDING PROTEIN-RELATED"/>
    <property type="match status" value="1"/>
</dbReference>
<dbReference type="GO" id="GO:0003824">
    <property type="term" value="F:catalytic activity"/>
    <property type="evidence" value="ECO:0007669"/>
    <property type="project" value="InterPro"/>
</dbReference>
<dbReference type="SUPFAM" id="SSF50978">
    <property type="entry name" value="WD40 repeat-like"/>
    <property type="match status" value="1"/>
</dbReference>
<dbReference type="RefSeq" id="XP_031087241.1">
    <property type="nucleotide sequence ID" value="XM_031221709.1"/>
</dbReference>
<reference evidence="6" key="1">
    <citation type="journal article" date="2016" name="Genome Biol. Evol.">
        <title>Comparative 'omics' of the Fusarium fujikuroi species complex highlights differences in genetic potential and metabolite synthesis.</title>
        <authorList>
            <person name="Niehaus E.-M."/>
            <person name="Muensterkoetter M."/>
            <person name="Proctor R.H."/>
            <person name="Brown D.W."/>
            <person name="Sharon A."/>
            <person name="Idan Y."/>
            <person name="Oren-Young L."/>
            <person name="Sieber C.M."/>
            <person name="Novak O."/>
            <person name="Pencik A."/>
            <person name="Tarkowska D."/>
            <person name="Hromadova K."/>
            <person name="Freeman S."/>
            <person name="Maymon M."/>
            <person name="Elazar M."/>
            <person name="Youssef S.A."/>
            <person name="El-Shabrawy E.S.M."/>
            <person name="Shalaby A.B.A."/>
            <person name="Houterman P."/>
            <person name="Brock N.L."/>
            <person name="Burkhardt I."/>
            <person name="Tsavkelova E.A."/>
            <person name="Dickschat J.S."/>
            <person name="Galuszka P."/>
            <person name="Gueldener U."/>
            <person name="Tudzynski B."/>
        </authorList>
    </citation>
    <scope>NUCLEOTIDE SEQUENCE [LARGE SCALE GENOMIC DNA]</scope>
    <source>
        <strain evidence="6">ET1</strain>
    </source>
</reference>
<dbReference type="Pfam" id="PF00400">
    <property type="entry name" value="WD40"/>
    <property type="match status" value="6"/>
</dbReference>
<organism evidence="5 6">
    <name type="scientific">Fusarium proliferatum (strain ET1)</name>
    <name type="common">Orchid endophyte fungus</name>
    <dbReference type="NCBI Taxonomy" id="1227346"/>
    <lineage>
        <taxon>Eukaryota</taxon>
        <taxon>Fungi</taxon>
        <taxon>Dikarya</taxon>
        <taxon>Ascomycota</taxon>
        <taxon>Pezizomycotina</taxon>
        <taxon>Sordariomycetes</taxon>
        <taxon>Hypocreomycetidae</taxon>
        <taxon>Hypocreales</taxon>
        <taxon>Nectriaceae</taxon>
        <taxon>Fusarium</taxon>
        <taxon>Fusarium fujikuroi species complex</taxon>
    </lineage>
</organism>
<dbReference type="InterPro" id="IPR056884">
    <property type="entry name" value="NPHP3-like_N"/>
</dbReference>
<comment type="caution">
    <text evidence="5">The sequence shown here is derived from an EMBL/GenBank/DDBJ whole genome shotgun (WGS) entry which is preliminary data.</text>
</comment>
<feature type="repeat" description="WD" evidence="3">
    <location>
        <begin position="1123"/>
        <end position="1164"/>
    </location>
</feature>
<feature type="repeat" description="WD" evidence="3">
    <location>
        <begin position="1260"/>
        <end position="1284"/>
    </location>
</feature>
<gene>
    <name evidence="5" type="ORF">FPRO_12157</name>
</gene>
<dbReference type="InterPro" id="IPR020472">
    <property type="entry name" value="WD40_PAC1"/>
</dbReference>
<evidence type="ECO:0000313" key="6">
    <source>
        <dbReference type="Proteomes" id="UP000183971"/>
    </source>
</evidence>
<dbReference type="InterPro" id="IPR036322">
    <property type="entry name" value="WD40_repeat_dom_sf"/>
</dbReference>
<proteinExistence type="predicted"/>
<dbReference type="GeneID" id="42057023"/>
<evidence type="ECO:0000259" key="4">
    <source>
        <dbReference type="Pfam" id="PF24883"/>
    </source>
</evidence>
<dbReference type="Pfam" id="PF24883">
    <property type="entry name" value="NPHP3_N"/>
    <property type="match status" value="1"/>
</dbReference>
<dbReference type="Gene3D" id="3.40.50.1580">
    <property type="entry name" value="Nucleoside phosphorylase domain"/>
    <property type="match status" value="1"/>
</dbReference>
<dbReference type="EMBL" id="FJOF01000010">
    <property type="protein sequence ID" value="CZR46707.1"/>
    <property type="molecule type" value="Genomic_DNA"/>
</dbReference>
<keyword evidence="6" id="KW-1185">Reference proteome</keyword>
<evidence type="ECO:0000256" key="1">
    <source>
        <dbReference type="ARBA" id="ARBA00022574"/>
    </source>
</evidence>
<dbReference type="InterPro" id="IPR001680">
    <property type="entry name" value="WD40_rpt"/>
</dbReference>
<feature type="repeat" description="WD" evidence="3">
    <location>
        <begin position="1165"/>
        <end position="1206"/>
    </location>
</feature>
<dbReference type="PANTHER" id="PTHR46082:SF11">
    <property type="entry name" value="AAA+ ATPASE DOMAIN-CONTAINING PROTEIN-RELATED"/>
    <property type="match status" value="1"/>
</dbReference>
<keyword evidence="2" id="KW-0677">Repeat</keyword>
<keyword evidence="1 3" id="KW-0853">WD repeat</keyword>
<evidence type="ECO:0000313" key="5">
    <source>
        <dbReference type="EMBL" id="CZR46707.1"/>
    </source>
</evidence>
<dbReference type="InterPro" id="IPR027417">
    <property type="entry name" value="P-loop_NTPase"/>
</dbReference>
<evidence type="ECO:0000256" key="2">
    <source>
        <dbReference type="ARBA" id="ARBA00022737"/>
    </source>
</evidence>
<protein>
    <submittedName>
        <fullName evidence="5">Related to S. pombe trp-asp repeat containing protein</fullName>
    </submittedName>
</protein>
<dbReference type="PROSITE" id="PS50294">
    <property type="entry name" value="WD_REPEATS_REGION"/>
    <property type="match status" value="4"/>
</dbReference>
<dbReference type="GO" id="GO:0009116">
    <property type="term" value="P:nucleoside metabolic process"/>
    <property type="evidence" value="ECO:0007669"/>
    <property type="project" value="InterPro"/>
</dbReference>
<dbReference type="InterPro" id="IPR015943">
    <property type="entry name" value="WD40/YVTN_repeat-like_dom_sf"/>
</dbReference>
<accession>A0A1L7W225</accession>
<feature type="repeat" description="WD" evidence="3">
    <location>
        <begin position="1081"/>
        <end position="1122"/>
    </location>
</feature>
<evidence type="ECO:0000256" key="3">
    <source>
        <dbReference type="PROSITE-ProRule" id="PRU00221"/>
    </source>
</evidence>
<dbReference type="PROSITE" id="PS00678">
    <property type="entry name" value="WD_REPEATS_1"/>
    <property type="match status" value="2"/>
</dbReference>
<dbReference type="SUPFAM" id="SSF69322">
    <property type="entry name" value="Tricorn protease domain 2"/>
    <property type="match status" value="1"/>
</dbReference>